<dbReference type="AlphaFoldDB" id="A0A438J572"/>
<accession>A0A438J572</accession>
<evidence type="ECO:0000256" key="1">
    <source>
        <dbReference type="ARBA" id="ARBA00022448"/>
    </source>
</evidence>
<keyword evidence="3" id="KW-0630">Potassium</keyword>
<evidence type="ECO:0000256" key="4">
    <source>
        <dbReference type="ARBA" id="ARBA00023065"/>
    </source>
</evidence>
<evidence type="ECO:0000256" key="3">
    <source>
        <dbReference type="ARBA" id="ARBA00022958"/>
    </source>
</evidence>
<dbReference type="InterPro" id="IPR057290">
    <property type="entry name" value="CHX17_C"/>
</dbReference>
<comment type="caution">
    <text evidence="7">The sequence shown here is derived from an EMBL/GenBank/DDBJ whole genome shotgun (WGS) entry which is preliminary data.</text>
</comment>
<keyword evidence="4" id="KW-0406">Ion transport</keyword>
<keyword evidence="1" id="KW-0813">Transport</keyword>
<dbReference type="PANTHER" id="PTHR32468:SF144">
    <property type="entry name" value="CATION_H(+) ANTIPORTER 17"/>
    <property type="match status" value="1"/>
</dbReference>
<keyword evidence="2" id="KW-0633">Potassium transport</keyword>
<evidence type="ECO:0000313" key="8">
    <source>
        <dbReference type="Proteomes" id="UP000288805"/>
    </source>
</evidence>
<organism evidence="7 8">
    <name type="scientific">Vitis vinifera</name>
    <name type="common">Grape</name>
    <dbReference type="NCBI Taxonomy" id="29760"/>
    <lineage>
        <taxon>Eukaryota</taxon>
        <taxon>Viridiplantae</taxon>
        <taxon>Streptophyta</taxon>
        <taxon>Embryophyta</taxon>
        <taxon>Tracheophyta</taxon>
        <taxon>Spermatophyta</taxon>
        <taxon>Magnoliopsida</taxon>
        <taxon>eudicotyledons</taxon>
        <taxon>Gunneridae</taxon>
        <taxon>Pentapetalae</taxon>
        <taxon>rosids</taxon>
        <taxon>Vitales</taxon>
        <taxon>Vitaceae</taxon>
        <taxon>Viteae</taxon>
        <taxon>Vitis</taxon>
    </lineage>
</organism>
<dbReference type="InterPro" id="IPR050794">
    <property type="entry name" value="CPA2_transporter"/>
</dbReference>
<dbReference type="GO" id="GO:0006813">
    <property type="term" value="P:potassium ion transport"/>
    <property type="evidence" value="ECO:0007669"/>
    <property type="project" value="UniProtKB-KW"/>
</dbReference>
<evidence type="ECO:0000256" key="5">
    <source>
        <dbReference type="SAM" id="MobiDB-lite"/>
    </source>
</evidence>
<evidence type="ECO:0000259" key="6">
    <source>
        <dbReference type="Pfam" id="PF23259"/>
    </source>
</evidence>
<evidence type="ECO:0000313" key="7">
    <source>
        <dbReference type="EMBL" id="RVX04120.1"/>
    </source>
</evidence>
<dbReference type="Proteomes" id="UP000288805">
    <property type="component" value="Unassembled WGS sequence"/>
</dbReference>
<protein>
    <recommendedName>
        <fullName evidence="6">Cation/H(+) antiporter C-terminal domain-containing protein</fullName>
    </recommendedName>
</protein>
<proteinExistence type="predicted"/>
<dbReference type="EMBL" id="QGNW01000062">
    <property type="protein sequence ID" value="RVX04120.1"/>
    <property type="molecule type" value="Genomic_DNA"/>
</dbReference>
<name>A0A438J572_VITVI</name>
<evidence type="ECO:0000256" key="2">
    <source>
        <dbReference type="ARBA" id="ARBA00022538"/>
    </source>
</evidence>
<dbReference type="PANTHER" id="PTHR32468">
    <property type="entry name" value="CATION/H + ANTIPORTER"/>
    <property type="match status" value="1"/>
</dbReference>
<feature type="region of interest" description="Disordered" evidence="5">
    <location>
        <begin position="23"/>
        <end position="42"/>
    </location>
</feature>
<feature type="domain" description="Cation/H(+) antiporter C-terminal" evidence="6">
    <location>
        <begin position="1"/>
        <end position="88"/>
    </location>
</feature>
<reference evidence="7 8" key="1">
    <citation type="journal article" date="2018" name="PLoS Genet.">
        <title>Population sequencing reveals clonal diversity and ancestral inbreeding in the grapevine cultivar Chardonnay.</title>
        <authorList>
            <person name="Roach M.J."/>
            <person name="Johnson D.L."/>
            <person name="Bohlmann J."/>
            <person name="van Vuuren H.J."/>
            <person name="Jones S.J."/>
            <person name="Pretorius I.S."/>
            <person name="Schmidt S.A."/>
            <person name="Borneman A.R."/>
        </authorList>
    </citation>
    <scope>NUCLEOTIDE SEQUENCE [LARGE SCALE GENOMIC DNA]</scope>
    <source>
        <strain evidence="8">cv. Chardonnay</strain>
        <tissue evidence="7">Leaf</tissue>
    </source>
</reference>
<gene>
    <name evidence="7" type="ORF">CK203_015600</name>
</gene>
<dbReference type="Pfam" id="PF23259">
    <property type="entry name" value="CHX17_C"/>
    <property type="match status" value="1"/>
</dbReference>
<sequence>MAEHPGISLVAIRFLFHPDTLDEAITPDPHPNPNSNSSLDENFLAEFKNKTSHNNSVKLEERVVKNAAEAIEIIREYHRCTMFVVGERQRVNSLLD</sequence>